<accession>I3KI05</accession>
<organism evidence="7 8">
    <name type="scientific">Oreochromis niloticus</name>
    <name type="common">Nile tilapia</name>
    <name type="synonym">Tilapia nilotica</name>
    <dbReference type="NCBI Taxonomy" id="8128"/>
    <lineage>
        <taxon>Eukaryota</taxon>
        <taxon>Metazoa</taxon>
        <taxon>Chordata</taxon>
        <taxon>Craniata</taxon>
        <taxon>Vertebrata</taxon>
        <taxon>Euteleostomi</taxon>
        <taxon>Actinopterygii</taxon>
        <taxon>Neopterygii</taxon>
        <taxon>Teleostei</taxon>
        <taxon>Neoteleostei</taxon>
        <taxon>Acanthomorphata</taxon>
        <taxon>Ovalentaria</taxon>
        <taxon>Cichlomorphae</taxon>
        <taxon>Cichliformes</taxon>
        <taxon>Cichlidae</taxon>
        <taxon>African cichlids</taxon>
        <taxon>Pseudocrenilabrinae</taxon>
        <taxon>Oreochromini</taxon>
        <taxon>Oreochromis</taxon>
    </lineage>
</organism>
<dbReference type="SMART" id="SM00406">
    <property type="entry name" value="IGv"/>
    <property type="match status" value="2"/>
</dbReference>
<dbReference type="InterPro" id="IPR013783">
    <property type="entry name" value="Ig-like_fold"/>
</dbReference>
<reference evidence="7" key="3">
    <citation type="submission" date="2025-09" db="UniProtKB">
        <authorList>
            <consortium name="Ensembl"/>
        </authorList>
    </citation>
    <scope>IDENTIFICATION</scope>
</reference>
<proteinExistence type="predicted"/>
<feature type="domain" description="Immunoglobulin" evidence="6">
    <location>
        <begin position="157"/>
        <end position="257"/>
    </location>
</feature>
<dbReference type="Gene3D" id="2.60.40.10">
    <property type="entry name" value="Immunoglobulins"/>
    <property type="match status" value="4"/>
</dbReference>
<reference evidence="8" key="1">
    <citation type="submission" date="2012-01" db="EMBL/GenBank/DDBJ databases">
        <title>The Genome Sequence of Oreochromis niloticus (Nile Tilapia).</title>
        <authorList>
            <consortium name="Broad Institute Genome Assembly Team"/>
            <consortium name="Broad Institute Sequencing Platform"/>
            <person name="Di Palma F."/>
            <person name="Johnson J."/>
            <person name="Lander E.S."/>
            <person name="Lindblad-Toh K."/>
        </authorList>
    </citation>
    <scope>NUCLEOTIDE SEQUENCE [LARGE SCALE GENOMIC DNA]</scope>
</reference>
<dbReference type="InParanoid" id="I3KI05"/>
<dbReference type="Pfam" id="PF07686">
    <property type="entry name" value="V-set"/>
    <property type="match status" value="4"/>
</dbReference>
<evidence type="ECO:0000259" key="5">
    <source>
        <dbReference type="SMART" id="SM00406"/>
    </source>
</evidence>
<dbReference type="InterPro" id="IPR050671">
    <property type="entry name" value="CD300_family_receptors"/>
</dbReference>
<name>I3KI05_ORENI</name>
<dbReference type="SMART" id="SM00409">
    <property type="entry name" value="IG"/>
    <property type="match status" value="4"/>
</dbReference>
<dbReference type="Ensembl" id="ENSONIT00000020768.2">
    <property type="protein sequence ID" value="ENSONIP00000020750.2"/>
    <property type="gene ID" value="ENSONIG00000016474.2"/>
</dbReference>
<dbReference type="SUPFAM" id="SSF48726">
    <property type="entry name" value="Immunoglobulin"/>
    <property type="match status" value="4"/>
</dbReference>
<dbReference type="PANTHER" id="PTHR11860:SF118">
    <property type="entry name" value="CMRF35-LIKE MOLECULE 3-RELATED"/>
    <property type="match status" value="1"/>
</dbReference>
<evidence type="ECO:0000256" key="2">
    <source>
        <dbReference type="ARBA" id="ARBA00022692"/>
    </source>
</evidence>
<dbReference type="InterPro" id="IPR003599">
    <property type="entry name" value="Ig_sub"/>
</dbReference>
<evidence type="ECO:0000256" key="1">
    <source>
        <dbReference type="ARBA" id="ARBA00004370"/>
    </source>
</evidence>
<dbReference type="GeneTree" id="ENSGT00950000182977"/>
<feature type="domain" description="Immunoglobulin V-set" evidence="5">
    <location>
        <begin position="245"/>
        <end position="347"/>
    </location>
</feature>
<keyword evidence="2 4" id="KW-0812">Transmembrane</keyword>
<dbReference type="InterPro" id="IPR013106">
    <property type="entry name" value="Ig_V-set"/>
</dbReference>
<feature type="transmembrane region" description="Helical" evidence="4">
    <location>
        <begin position="539"/>
        <end position="563"/>
    </location>
</feature>
<sequence>MTFRKSNCGCDIFSIFLVRFLFLQSKAKMGILQNLLFTICITLRCVTSAVGLIHVTGYVGREVNVSCSYDEGYEPYKKYLCKNDCGSNNDVLITTSNPVKNKYRIHDDKTARIFTTTISDLHSVDAGKYWCGVTRFGKDIYTEVKVKLVQDSCCDSVTKVESYAGYSVSFSCPYESSYQNNLKYICKGTRPSICLQQALITSDNRENPRFSLDDEKMSTKFTTKISSLTQSDSGRYLCGIQRNSDLHLFCAFELKVKDHCCDTVTNIESYEGYSKSINCPYENQYRNSLKYICRGNRPSTCLQRALITSNNRENGRFSLDDEKTSRIFTLTISSLTQSDSGYYLCGVQTNSDHDVFSAVDLKVKEWCCVRSTEITGTVGHPLTLQCPYPRQHRDNRKFLCKGDHRNSCRDMVMSESRFALRDDIYSSSFSVMITKLEEADAGTYWCGSDSRWRVGNYTKIQLSVEFLQHTSTVPSTVKTPGKTVPPTSENLVKTQTSTMKALGKTQTSIMKALGTTQTSTMKALGKTQTQTPGQPVKDAALYVPFTVPPVLLLLIGILVVVVYKWKYHKVKEDEAIVDRNAPKAKGLEEVMGAMDNDIYGNQEVMMYSKKQTSKQQSACAQYEDEDEEQDYENFTTSEDIYCNENFHLANRK</sequence>
<evidence type="ECO:0000256" key="4">
    <source>
        <dbReference type="SAM" id="Phobius"/>
    </source>
</evidence>
<gene>
    <name evidence="7" type="primary">LOC109195448</name>
</gene>
<feature type="domain" description="Immunoglobulin V-set" evidence="5">
    <location>
        <begin position="167"/>
        <end position="240"/>
    </location>
</feature>
<evidence type="ECO:0000313" key="8">
    <source>
        <dbReference type="Proteomes" id="UP000005207"/>
    </source>
</evidence>
<dbReference type="STRING" id="8128.ENSONIP00000055944"/>
<dbReference type="Proteomes" id="UP000005207">
    <property type="component" value="Linkage group LG6"/>
</dbReference>
<protein>
    <submittedName>
        <fullName evidence="7">Polymeric immunoglobulin receptor</fullName>
    </submittedName>
</protein>
<evidence type="ECO:0000259" key="6">
    <source>
        <dbReference type="SMART" id="SM00409"/>
    </source>
</evidence>
<dbReference type="HOGENOM" id="CLU_489656_0_0_1"/>
<dbReference type="InterPro" id="IPR036179">
    <property type="entry name" value="Ig-like_dom_sf"/>
</dbReference>
<dbReference type="GO" id="GO:0004888">
    <property type="term" value="F:transmembrane signaling receptor activity"/>
    <property type="evidence" value="ECO:0007669"/>
    <property type="project" value="TreeGrafter"/>
</dbReference>
<keyword evidence="3 4" id="KW-0472">Membrane</keyword>
<dbReference type="eggNOG" id="ENOG502S3ME">
    <property type="taxonomic scope" value="Eukaryota"/>
</dbReference>
<comment type="subcellular location">
    <subcellularLocation>
        <location evidence="1">Membrane</location>
    </subcellularLocation>
</comment>
<dbReference type="GO" id="GO:0005886">
    <property type="term" value="C:plasma membrane"/>
    <property type="evidence" value="ECO:0007669"/>
    <property type="project" value="TreeGrafter"/>
</dbReference>
<keyword evidence="8" id="KW-1185">Reference proteome</keyword>
<evidence type="ECO:0000313" key="7">
    <source>
        <dbReference type="Ensembl" id="ENSONIP00000020750.2"/>
    </source>
</evidence>
<keyword evidence="4" id="KW-1133">Transmembrane helix</keyword>
<feature type="domain" description="Immunoglobulin" evidence="6">
    <location>
        <begin position="264"/>
        <end position="364"/>
    </location>
</feature>
<dbReference type="PANTHER" id="PTHR11860">
    <property type="entry name" value="POLYMERIC-IMMUNOGLOBULIN RECEPTOR"/>
    <property type="match status" value="1"/>
</dbReference>
<feature type="domain" description="Immunoglobulin" evidence="6">
    <location>
        <begin position="371"/>
        <end position="465"/>
    </location>
</feature>
<dbReference type="CDD" id="cd05716">
    <property type="entry name" value="IgV_pIgR_like"/>
    <property type="match status" value="2"/>
</dbReference>
<dbReference type="AlphaFoldDB" id="I3KI05"/>
<feature type="domain" description="Immunoglobulin" evidence="6">
    <location>
        <begin position="52"/>
        <end position="149"/>
    </location>
</feature>
<evidence type="ECO:0000256" key="3">
    <source>
        <dbReference type="ARBA" id="ARBA00023136"/>
    </source>
</evidence>
<reference evidence="7" key="2">
    <citation type="submission" date="2025-08" db="UniProtKB">
        <authorList>
            <consortium name="Ensembl"/>
        </authorList>
    </citation>
    <scope>IDENTIFICATION</scope>
</reference>